<dbReference type="PROSITE" id="PS51375">
    <property type="entry name" value="PPR"/>
    <property type="match status" value="5"/>
</dbReference>
<dbReference type="Pfam" id="PF01535">
    <property type="entry name" value="PPR"/>
    <property type="match status" value="1"/>
</dbReference>
<dbReference type="RefSeq" id="XP_014153692.1">
    <property type="nucleotide sequence ID" value="XM_014298217.1"/>
</dbReference>
<dbReference type="GeneID" id="25908335"/>
<dbReference type="STRING" id="667725.A0A0L0FSN2"/>
<dbReference type="PANTHER" id="PTHR46862:SF5">
    <property type="entry name" value="OS02G0170000 PROTEIN"/>
    <property type="match status" value="1"/>
</dbReference>
<feature type="repeat" description="PPR" evidence="2">
    <location>
        <begin position="497"/>
        <end position="531"/>
    </location>
</feature>
<gene>
    <name evidence="5" type="ORF">SARC_07831</name>
</gene>
<dbReference type="Pfam" id="PF13041">
    <property type="entry name" value="PPR_2"/>
    <property type="match status" value="1"/>
</dbReference>
<dbReference type="Proteomes" id="UP000054560">
    <property type="component" value="Unassembled WGS sequence"/>
</dbReference>
<keyword evidence="1" id="KW-0677">Repeat</keyword>
<keyword evidence="6" id="KW-1185">Reference proteome</keyword>
<dbReference type="NCBIfam" id="TIGR00756">
    <property type="entry name" value="PPR"/>
    <property type="match status" value="5"/>
</dbReference>
<feature type="domain" description="PROP1-like PPR" evidence="4">
    <location>
        <begin position="477"/>
        <end position="618"/>
    </location>
</feature>
<dbReference type="eggNOG" id="KOG4197">
    <property type="taxonomic scope" value="Eukaryota"/>
</dbReference>
<dbReference type="Gene3D" id="1.25.40.10">
    <property type="entry name" value="Tetratricopeptide repeat domain"/>
    <property type="match status" value="3"/>
</dbReference>
<feature type="repeat" description="PPR" evidence="2">
    <location>
        <begin position="602"/>
        <end position="636"/>
    </location>
</feature>
<protein>
    <recommendedName>
        <fullName evidence="4">PROP1-like PPR domain-containing protein</fullName>
    </recommendedName>
</protein>
<feature type="region of interest" description="Disordered" evidence="3">
    <location>
        <begin position="96"/>
        <end position="115"/>
    </location>
</feature>
<feature type="compositionally biased region" description="Low complexity" evidence="3">
    <location>
        <begin position="106"/>
        <end position="115"/>
    </location>
</feature>
<name>A0A0L0FSN2_9EUKA</name>
<dbReference type="AlphaFoldDB" id="A0A0L0FSN2"/>
<evidence type="ECO:0000256" key="2">
    <source>
        <dbReference type="PROSITE-ProRule" id="PRU00708"/>
    </source>
</evidence>
<evidence type="ECO:0000313" key="5">
    <source>
        <dbReference type="EMBL" id="KNC79790.1"/>
    </source>
</evidence>
<dbReference type="Pfam" id="PF17177">
    <property type="entry name" value="PPR_long"/>
    <property type="match status" value="1"/>
</dbReference>
<sequence length="981" mass="108409">MLNAGLIVRTVHKRCTWHSVCAQMHMVQPHTPKTPLLLARSKQYSTTTHTITTPCGCHSTDHLHGYKSLAQGTPINTTQIKTRRRLHTSYPRCSAETHTHKHDTTHTSASTSTTASLQFRARSNQRFSLRHTQYPLKGSVDAYLDSIIHSPSATRVSVARRALERLSPTAEHGGASVGVTKEGSGMGDIRGINYSSLIDQPLHSTVITRAQEYVQDFARQVVKGKRAKNESVKNWASDAEKYGLRMRVEETRTTHTHSDTPTDKPTDTHTNIHAIATHTQYEVDGAALQEDVGNGRVLAQGESLRAESIEEGQVYGQTKSDRPGGVETDTTTSLHTDTSNATVGSAPGELAGTPEKLLHTPWETTLANRGAMTTQNQTVGGDRPKEDKYMLKNLATEVHRMRKAKNSGYLRDAESKVDALMSRQALVSADATHAIAIYKDVHQPQKAVQVLRLLQTRQHPVFAYHYAPVVAALGAAGDIDGAFEMFIDMDKHNIRKNTVVYASLMHVYVRAGLGQVAIHLMREMRLEGITPDELVYNTAIGAYGQNQQWDRAHGLLEEMRANDIVPSVATYNAFLTAYANTDRLSSVQQLMEEMRQRGVNPDTMTYSIAIDVCAKIGEYNIAMNLYNDMSKDKVTRSKAIYKSLMTLCATYGEADMAIGLLSKMSEEKVKVSYSTYVAAIRSCEKNRQHDTALKVFQMMFSNDGKRPGPAAYNAVMNVHNASAMFQTSVNILRGKSLTKVGDAETYNLGITACSMVGNMDKAVRLMHDMRAKGFTPTAHTGLAIVNACCKAKRCKDAVAMLELVEATDEQPQDTLYNSVIGVCTWKGEWNVAVSIADRMRQKGIRWNAGTYRNVVASLVEIGGAIDRIDELYEQMTGDLDAVRNVWAGFHRTGTLDLSLHSPYTAQAAIRRLSQNLAKQQKENPSKTQRNIVCPKIVAGTQAMFSAVHAEMSNMSPPLTAVTYVNGLVVIDAKEFEKWMQR</sequence>
<feature type="repeat" description="PPR" evidence="2">
    <location>
        <begin position="742"/>
        <end position="776"/>
    </location>
</feature>
<feature type="repeat" description="PPR" evidence="2">
    <location>
        <begin position="567"/>
        <end position="601"/>
    </location>
</feature>
<accession>A0A0L0FSN2</accession>
<dbReference type="PANTHER" id="PTHR46862">
    <property type="entry name" value="OS07G0661900 PROTEIN"/>
    <property type="match status" value="1"/>
</dbReference>
<evidence type="ECO:0000259" key="4">
    <source>
        <dbReference type="Pfam" id="PF17177"/>
    </source>
</evidence>
<dbReference type="InterPro" id="IPR033443">
    <property type="entry name" value="PROP1-like_PPR_dom"/>
</dbReference>
<evidence type="ECO:0000313" key="6">
    <source>
        <dbReference type="Proteomes" id="UP000054560"/>
    </source>
</evidence>
<proteinExistence type="predicted"/>
<dbReference type="OrthoDB" id="185373at2759"/>
<feature type="region of interest" description="Disordered" evidence="3">
    <location>
        <begin position="308"/>
        <end position="354"/>
    </location>
</feature>
<feature type="compositionally biased region" description="Basic and acidic residues" evidence="3">
    <location>
        <begin position="96"/>
        <end position="105"/>
    </location>
</feature>
<reference evidence="5 6" key="1">
    <citation type="submission" date="2011-02" db="EMBL/GenBank/DDBJ databases">
        <title>The Genome Sequence of Sphaeroforma arctica JP610.</title>
        <authorList>
            <consortium name="The Broad Institute Genome Sequencing Platform"/>
            <person name="Russ C."/>
            <person name="Cuomo C."/>
            <person name="Young S.K."/>
            <person name="Zeng Q."/>
            <person name="Gargeya S."/>
            <person name="Alvarado L."/>
            <person name="Berlin A."/>
            <person name="Chapman S.B."/>
            <person name="Chen Z."/>
            <person name="Freedman E."/>
            <person name="Gellesch M."/>
            <person name="Goldberg J."/>
            <person name="Griggs A."/>
            <person name="Gujja S."/>
            <person name="Heilman E."/>
            <person name="Heiman D."/>
            <person name="Howarth C."/>
            <person name="Mehta T."/>
            <person name="Neiman D."/>
            <person name="Pearson M."/>
            <person name="Roberts A."/>
            <person name="Saif S."/>
            <person name="Shea T."/>
            <person name="Shenoy N."/>
            <person name="Sisk P."/>
            <person name="Stolte C."/>
            <person name="Sykes S."/>
            <person name="White J."/>
            <person name="Yandava C."/>
            <person name="Burger G."/>
            <person name="Gray M.W."/>
            <person name="Holland P.W.H."/>
            <person name="King N."/>
            <person name="Lang F.B.F."/>
            <person name="Roger A.J."/>
            <person name="Ruiz-Trillo I."/>
            <person name="Haas B."/>
            <person name="Nusbaum C."/>
            <person name="Birren B."/>
        </authorList>
    </citation>
    <scope>NUCLEOTIDE SEQUENCE [LARGE SCALE GENOMIC DNA]</scope>
    <source>
        <strain evidence="5 6">JP610</strain>
    </source>
</reference>
<dbReference type="InterPro" id="IPR011990">
    <property type="entry name" value="TPR-like_helical_dom_sf"/>
</dbReference>
<dbReference type="EMBL" id="KQ242245">
    <property type="protein sequence ID" value="KNC79790.1"/>
    <property type="molecule type" value="Genomic_DNA"/>
</dbReference>
<evidence type="ECO:0000256" key="1">
    <source>
        <dbReference type="ARBA" id="ARBA00022737"/>
    </source>
</evidence>
<feature type="repeat" description="PPR" evidence="2">
    <location>
        <begin position="532"/>
        <end position="566"/>
    </location>
</feature>
<dbReference type="Pfam" id="PF13812">
    <property type="entry name" value="PPR_3"/>
    <property type="match status" value="1"/>
</dbReference>
<dbReference type="InterPro" id="IPR002885">
    <property type="entry name" value="PPR_rpt"/>
</dbReference>
<evidence type="ECO:0000256" key="3">
    <source>
        <dbReference type="SAM" id="MobiDB-lite"/>
    </source>
</evidence>
<feature type="compositionally biased region" description="Low complexity" evidence="3">
    <location>
        <begin position="328"/>
        <end position="342"/>
    </location>
</feature>
<organism evidence="5 6">
    <name type="scientific">Sphaeroforma arctica JP610</name>
    <dbReference type="NCBI Taxonomy" id="667725"/>
    <lineage>
        <taxon>Eukaryota</taxon>
        <taxon>Ichthyosporea</taxon>
        <taxon>Ichthyophonida</taxon>
        <taxon>Sphaeroforma</taxon>
    </lineage>
</organism>